<dbReference type="KEGG" id="gaz:Pan241w_57520"/>
<sequence length="120" mass="14055">MLAIYLTVASQGRNMEYKVIQSTHQEFLSLQQEAASASEWDHFKKNTHTKIDPIIKDLEATASSDFPHLQHLLWASRDYLYPMLDNAQTERSRDQIKFEKHLEAAEQIINQNWIVKLLRS</sequence>
<dbReference type="AlphaFoldDB" id="A0A517RP12"/>
<evidence type="ECO:0000313" key="2">
    <source>
        <dbReference type="Proteomes" id="UP000317171"/>
    </source>
</evidence>
<dbReference type="EMBL" id="CP036269">
    <property type="protein sequence ID" value="QDT45626.1"/>
    <property type="molecule type" value="Genomic_DNA"/>
</dbReference>
<name>A0A517RP12_9PLAN</name>
<gene>
    <name evidence="1" type="ORF">Pan241w_57520</name>
</gene>
<accession>A0A517RP12</accession>
<protein>
    <submittedName>
        <fullName evidence="1">Uncharacterized protein</fullName>
    </submittedName>
</protein>
<evidence type="ECO:0000313" key="1">
    <source>
        <dbReference type="EMBL" id="QDT45626.1"/>
    </source>
</evidence>
<reference evidence="1 2" key="1">
    <citation type="submission" date="2019-02" db="EMBL/GenBank/DDBJ databases">
        <title>Deep-cultivation of Planctomycetes and their phenomic and genomic characterization uncovers novel biology.</title>
        <authorList>
            <person name="Wiegand S."/>
            <person name="Jogler M."/>
            <person name="Boedeker C."/>
            <person name="Pinto D."/>
            <person name="Vollmers J."/>
            <person name="Rivas-Marin E."/>
            <person name="Kohn T."/>
            <person name="Peeters S.H."/>
            <person name="Heuer A."/>
            <person name="Rast P."/>
            <person name="Oberbeckmann S."/>
            <person name="Bunk B."/>
            <person name="Jeske O."/>
            <person name="Meyerdierks A."/>
            <person name="Storesund J.E."/>
            <person name="Kallscheuer N."/>
            <person name="Luecker S."/>
            <person name="Lage O.M."/>
            <person name="Pohl T."/>
            <person name="Merkel B.J."/>
            <person name="Hornburger P."/>
            <person name="Mueller R.-W."/>
            <person name="Bruemmer F."/>
            <person name="Labrenz M."/>
            <person name="Spormann A.M."/>
            <person name="Op den Camp H."/>
            <person name="Overmann J."/>
            <person name="Amann R."/>
            <person name="Jetten M.S.M."/>
            <person name="Mascher T."/>
            <person name="Medema M.H."/>
            <person name="Devos D.P."/>
            <person name="Kaster A.-K."/>
            <person name="Ovreas L."/>
            <person name="Rohde M."/>
            <person name="Galperin M.Y."/>
            <person name="Jogler C."/>
        </authorList>
    </citation>
    <scope>NUCLEOTIDE SEQUENCE [LARGE SCALE GENOMIC DNA]</scope>
    <source>
        <strain evidence="1 2">Pan241w</strain>
    </source>
</reference>
<proteinExistence type="predicted"/>
<keyword evidence="2" id="KW-1185">Reference proteome</keyword>
<dbReference type="Proteomes" id="UP000317171">
    <property type="component" value="Chromosome"/>
</dbReference>
<organism evidence="1 2">
    <name type="scientific">Gimesia alba</name>
    <dbReference type="NCBI Taxonomy" id="2527973"/>
    <lineage>
        <taxon>Bacteria</taxon>
        <taxon>Pseudomonadati</taxon>
        <taxon>Planctomycetota</taxon>
        <taxon>Planctomycetia</taxon>
        <taxon>Planctomycetales</taxon>
        <taxon>Planctomycetaceae</taxon>
        <taxon>Gimesia</taxon>
    </lineage>
</organism>